<dbReference type="InterPro" id="IPR050103">
    <property type="entry name" value="Class-III_PLP-dep_AT"/>
</dbReference>
<dbReference type="UniPathway" id="UPA00068">
    <property type="reaction ID" value="UER00109"/>
</dbReference>
<gene>
    <name evidence="5" type="primary">argD</name>
    <name evidence="6" type="ORF">G4D61_11435</name>
</gene>
<dbReference type="Proteomes" id="UP000476934">
    <property type="component" value="Unassembled WGS sequence"/>
</dbReference>
<evidence type="ECO:0000313" key="6">
    <source>
        <dbReference type="EMBL" id="NEY20567.1"/>
    </source>
</evidence>
<proteinExistence type="inferred from homology"/>
<comment type="catalytic activity">
    <reaction evidence="5">
        <text>N(2)-acetyl-L-ornithine + 2-oxoglutarate = N-acetyl-L-glutamate 5-semialdehyde + L-glutamate</text>
        <dbReference type="Rhea" id="RHEA:18049"/>
        <dbReference type="ChEBI" id="CHEBI:16810"/>
        <dbReference type="ChEBI" id="CHEBI:29123"/>
        <dbReference type="ChEBI" id="CHEBI:29985"/>
        <dbReference type="ChEBI" id="CHEBI:57805"/>
        <dbReference type="EC" id="2.6.1.11"/>
    </reaction>
</comment>
<dbReference type="GO" id="GO:0042802">
    <property type="term" value="F:identical protein binding"/>
    <property type="evidence" value="ECO:0007669"/>
    <property type="project" value="TreeGrafter"/>
</dbReference>
<evidence type="ECO:0000256" key="4">
    <source>
        <dbReference type="ARBA" id="ARBA00022898"/>
    </source>
</evidence>
<dbReference type="Gene3D" id="3.40.640.10">
    <property type="entry name" value="Type I PLP-dependent aspartate aminotransferase-like (Major domain)"/>
    <property type="match status" value="1"/>
</dbReference>
<dbReference type="InterPro" id="IPR005814">
    <property type="entry name" value="Aminotrans_3"/>
</dbReference>
<dbReference type="InterPro" id="IPR015422">
    <property type="entry name" value="PyrdxlP-dep_Trfase_small"/>
</dbReference>
<sequence>MDKSLMTKEKSSLMNNYSRLPITFVKGEGSFVWDEHGDKFLDFTSGIAVCNLGHVPDQVKEKLMSQLSQIWHTSNLYEIQSQKDLANLLTNVSVFDQAFFCNSGAEANEAAIKLARIFAEKKGEKQNRTIVTFEHSFHGRTLGTLSATAQEKIQKGFAPILPGFTYLSYNDFSQLETLQEIDPIAVMFELVQGEGGVIPAEKEWIDALVSICKQNGILLIVDEVQTGMGRTGTLFAYEQYGFEPDVITLAKGLGSGFPIGAMLAKKEIAEAFAPGTHGSTFGGNPLAATAGLATLQTFISEDIVKHCEEQIEYLWSKLHELQSSFTEIKEIRGKGMLIGLVFADNVSNIVAKALEEKLLILSAGAQVVRLLPPLTVTKKEIDCFIEKMSAVLKDVFTNA</sequence>
<dbReference type="GO" id="GO:0005737">
    <property type="term" value="C:cytoplasm"/>
    <property type="evidence" value="ECO:0007669"/>
    <property type="project" value="UniProtKB-SubCell"/>
</dbReference>
<dbReference type="GO" id="GO:0030170">
    <property type="term" value="F:pyridoxal phosphate binding"/>
    <property type="evidence" value="ECO:0007669"/>
    <property type="project" value="InterPro"/>
</dbReference>
<dbReference type="PIRSF" id="PIRSF000521">
    <property type="entry name" value="Transaminase_4ab_Lys_Orn"/>
    <property type="match status" value="1"/>
</dbReference>
<dbReference type="PANTHER" id="PTHR11986">
    <property type="entry name" value="AMINOTRANSFERASE CLASS III"/>
    <property type="match status" value="1"/>
</dbReference>
<feature type="binding site" evidence="5">
    <location>
        <begin position="222"/>
        <end position="225"/>
    </location>
    <ligand>
        <name>pyridoxal 5'-phosphate</name>
        <dbReference type="ChEBI" id="CHEBI:597326"/>
    </ligand>
</feature>
<dbReference type="FunFam" id="3.40.640.10:FF:000004">
    <property type="entry name" value="Acetylornithine aminotransferase"/>
    <property type="match status" value="1"/>
</dbReference>
<dbReference type="NCBIfam" id="TIGR00707">
    <property type="entry name" value="argD"/>
    <property type="match status" value="1"/>
</dbReference>
<protein>
    <recommendedName>
        <fullName evidence="5">Acetylornithine aminotransferase</fullName>
        <shortName evidence="5">ACOAT</shortName>
        <ecNumber evidence="5">2.6.1.11</ecNumber>
    </recommendedName>
</protein>
<dbReference type="RefSeq" id="WP_025729188.1">
    <property type="nucleotide sequence ID" value="NZ_JAAIWK010000018.1"/>
</dbReference>
<dbReference type="PANTHER" id="PTHR11986:SF79">
    <property type="entry name" value="ACETYLORNITHINE AMINOTRANSFERASE, MITOCHONDRIAL"/>
    <property type="match status" value="1"/>
</dbReference>
<dbReference type="InterPro" id="IPR015424">
    <property type="entry name" value="PyrdxlP-dep_Trfase"/>
</dbReference>
<comment type="cofactor">
    <cofactor evidence="5">
        <name>pyridoxal 5'-phosphate</name>
        <dbReference type="ChEBI" id="CHEBI:597326"/>
    </cofactor>
    <text evidence="5">Binds 1 pyridoxal phosphate per subunit.</text>
</comment>
<dbReference type="EMBL" id="JAAIWK010000018">
    <property type="protein sequence ID" value="NEY20567.1"/>
    <property type="molecule type" value="Genomic_DNA"/>
</dbReference>
<comment type="subcellular location">
    <subcellularLocation>
        <location evidence="5">Cytoplasm</location>
    </subcellularLocation>
</comment>
<dbReference type="Pfam" id="PF00202">
    <property type="entry name" value="Aminotran_3"/>
    <property type="match status" value="1"/>
</dbReference>
<dbReference type="InterPro" id="IPR015421">
    <property type="entry name" value="PyrdxlP-dep_Trfase_major"/>
</dbReference>
<organism evidence="6 7">
    <name type="scientific">Heyndrickxia ginsengihumi</name>
    <dbReference type="NCBI Taxonomy" id="363870"/>
    <lineage>
        <taxon>Bacteria</taxon>
        <taxon>Bacillati</taxon>
        <taxon>Bacillota</taxon>
        <taxon>Bacilli</taxon>
        <taxon>Bacillales</taxon>
        <taxon>Bacillaceae</taxon>
        <taxon>Heyndrickxia</taxon>
    </lineage>
</organism>
<comment type="pathway">
    <text evidence="5">Amino-acid biosynthesis; L-arginine biosynthesis; N(2)-acetyl-L-ornithine from L-glutamate: step 4/4.</text>
</comment>
<dbReference type="GO" id="GO:0006526">
    <property type="term" value="P:L-arginine biosynthetic process"/>
    <property type="evidence" value="ECO:0007669"/>
    <property type="project" value="UniProtKB-UniRule"/>
</dbReference>
<keyword evidence="5" id="KW-0963">Cytoplasm</keyword>
<feature type="modified residue" description="N6-(pyridoxal phosphate)lysine" evidence="5">
    <location>
        <position position="251"/>
    </location>
</feature>
<evidence type="ECO:0000256" key="5">
    <source>
        <dbReference type="HAMAP-Rule" id="MF_01107"/>
    </source>
</evidence>
<keyword evidence="4 5" id="KW-0663">Pyridoxal phosphate</keyword>
<dbReference type="InterPro" id="IPR049704">
    <property type="entry name" value="Aminotrans_3_PPA_site"/>
</dbReference>
<comment type="subunit">
    <text evidence="5">Homodimer.</text>
</comment>
<dbReference type="InterPro" id="IPR004636">
    <property type="entry name" value="AcOrn/SuccOrn_fam"/>
</dbReference>
<keyword evidence="1 5" id="KW-0032">Aminotransferase</keyword>
<evidence type="ECO:0000313" key="7">
    <source>
        <dbReference type="Proteomes" id="UP000476934"/>
    </source>
</evidence>
<dbReference type="EC" id="2.6.1.11" evidence="5"/>
<feature type="binding site" evidence="5">
    <location>
        <position position="137"/>
    </location>
    <ligand>
        <name>pyridoxal 5'-phosphate</name>
        <dbReference type="ChEBI" id="CHEBI:597326"/>
    </ligand>
</feature>
<keyword evidence="2 5" id="KW-0028">Amino-acid biosynthesis</keyword>
<evidence type="ECO:0000256" key="3">
    <source>
        <dbReference type="ARBA" id="ARBA00022679"/>
    </source>
</evidence>
<dbReference type="PROSITE" id="PS00600">
    <property type="entry name" value="AA_TRANSFER_CLASS_3"/>
    <property type="match status" value="1"/>
</dbReference>
<reference evidence="6 7" key="1">
    <citation type="submission" date="2020-03" db="EMBL/GenBank/DDBJ databases">
        <title>Bacillus aquiflavi sp. nov., isolated from yellow water of strong flavor Chinese baijiu in Yibin region of China.</title>
        <authorList>
            <person name="Xie J."/>
        </authorList>
    </citation>
    <scope>NUCLEOTIDE SEQUENCE [LARGE SCALE GENOMIC DNA]</scope>
    <source>
        <strain evidence="6 7">Gsoil 114</strain>
    </source>
</reference>
<dbReference type="Gene3D" id="3.90.1150.10">
    <property type="entry name" value="Aspartate Aminotransferase, domain 1"/>
    <property type="match status" value="1"/>
</dbReference>
<dbReference type="NCBIfam" id="NF002797">
    <property type="entry name" value="PRK02936.1"/>
    <property type="match status" value="1"/>
</dbReference>
<feature type="binding site" evidence="5">
    <location>
        <position position="140"/>
    </location>
    <ligand>
        <name>N(2)-acetyl-L-ornithine</name>
        <dbReference type="ChEBI" id="CHEBI:57805"/>
    </ligand>
</feature>
<feature type="binding site" evidence="5">
    <location>
        <position position="280"/>
    </location>
    <ligand>
        <name>pyridoxal 5'-phosphate</name>
        <dbReference type="ChEBI" id="CHEBI:597326"/>
    </ligand>
</feature>
<evidence type="ECO:0000256" key="2">
    <source>
        <dbReference type="ARBA" id="ARBA00022605"/>
    </source>
</evidence>
<dbReference type="CDD" id="cd00610">
    <property type="entry name" value="OAT_like"/>
    <property type="match status" value="1"/>
</dbReference>
<comment type="caution">
    <text evidence="6">The sequence shown here is derived from an EMBL/GenBank/DDBJ whole genome shotgun (WGS) entry which is preliminary data.</text>
</comment>
<accession>A0A6M0P7T3</accession>
<dbReference type="HAMAP" id="MF_01107">
    <property type="entry name" value="ArgD_aminotrans_3"/>
    <property type="match status" value="1"/>
</dbReference>
<feature type="binding site" evidence="5">
    <location>
        <begin position="104"/>
        <end position="105"/>
    </location>
    <ligand>
        <name>pyridoxal 5'-phosphate</name>
        <dbReference type="ChEBI" id="CHEBI:597326"/>
    </ligand>
</feature>
<keyword evidence="7" id="KW-1185">Reference proteome</keyword>
<dbReference type="AlphaFoldDB" id="A0A6M0P7T3"/>
<feature type="binding site" evidence="5">
    <location>
        <position position="279"/>
    </location>
    <ligand>
        <name>N(2)-acetyl-L-ornithine</name>
        <dbReference type="ChEBI" id="CHEBI:57805"/>
    </ligand>
</feature>
<dbReference type="SUPFAM" id="SSF53383">
    <property type="entry name" value="PLP-dependent transferases"/>
    <property type="match status" value="1"/>
</dbReference>
<keyword evidence="3 5" id="KW-0808">Transferase</keyword>
<keyword evidence="5" id="KW-0055">Arginine biosynthesis</keyword>
<comment type="miscellaneous">
    <text evidence="5">May also have succinyldiaminopimelate aminotransferase activity, thus carrying out the corresponding step in lysine biosynthesis.</text>
</comment>
<dbReference type="GO" id="GO:0003992">
    <property type="term" value="F:N2-acetyl-L-ornithine:2-oxoglutarate 5-aminotransferase activity"/>
    <property type="evidence" value="ECO:0007669"/>
    <property type="project" value="UniProtKB-UniRule"/>
</dbReference>
<evidence type="ECO:0000256" key="1">
    <source>
        <dbReference type="ARBA" id="ARBA00022576"/>
    </source>
</evidence>
<dbReference type="NCBIfam" id="NF002325">
    <property type="entry name" value="PRK01278.1"/>
    <property type="match status" value="1"/>
</dbReference>
<comment type="similarity">
    <text evidence="5">Belongs to the class-III pyridoxal-phosphate-dependent aminotransferase family. ArgD subfamily.</text>
</comment>
<name>A0A6M0P7T3_9BACI</name>